<evidence type="ECO:0000313" key="2">
    <source>
        <dbReference type="EMBL" id="SHK37130.1"/>
    </source>
</evidence>
<accession>A0A1M6RXG0</accession>
<reference evidence="2 3" key="1">
    <citation type="submission" date="2016-11" db="EMBL/GenBank/DDBJ databases">
        <authorList>
            <person name="Jaros S."/>
            <person name="Januszkiewicz K."/>
            <person name="Wedrychowicz H."/>
        </authorList>
    </citation>
    <scope>NUCLEOTIDE SEQUENCE [LARGE SCALE GENOMIC DNA]</scope>
    <source>
        <strain evidence="2 3">KHT3</strain>
    </source>
</reference>
<dbReference type="PROSITE" id="PS51257">
    <property type="entry name" value="PROKAR_LIPOPROTEIN"/>
    <property type="match status" value="1"/>
</dbReference>
<sequence>MKLQSIVRIAVLALPLMLVSCKSHKKVVDTNVSMAAKPQDADFMQQVRDNQQTAKFITSKVKFSVEVGPQKLTLTGNLKMRRNDVIRLQLMAFGFVEAGRLEFTKDYVLIMDRINKQYLKAPYRQIDFLRNSGLNFAALQALFWNELFKPNQGSEAVVLDKNKTNTPNFSTIESGDDMIISLEDGKMDYSWLASKNTAIIRMANILYKDRFNGNTQLNWDYSDFEVFSRKMYPKKHMIKLTTPEKEVKLGITLNYLGSDTEWEARTEVSNKYREVTVDEILRRFMAL</sequence>
<feature type="signal peptide" evidence="1">
    <location>
        <begin position="1"/>
        <end position="25"/>
    </location>
</feature>
<organism evidence="2 3">
    <name type="scientific">Xylanibacter ruminicola</name>
    <name type="common">Prevotella ruminicola</name>
    <dbReference type="NCBI Taxonomy" id="839"/>
    <lineage>
        <taxon>Bacteria</taxon>
        <taxon>Pseudomonadati</taxon>
        <taxon>Bacteroidota</taxon>
        <taxon>Bacteroidia</taxon>
        <taxon>Bacteroidales</taxon>
        <taxon>Prevotellaceae</taxon>
        <taxon>Xylanibacter</taxon>
    </lineage>
</organism>
<evidence type="ECO:0000313" key="3">
    <source>
        <dbReference type="Proteomes" id="UP000184130"/>
    </source>
</evidence>
<keyword evidence="1" id="KW-0732">Signal</keyword>
<dbReference type="Pfam" id="PF14125">
    <property type="entry name" value="DUF4292"/>
    <property type="match status" value="1"/>
</dbReference>
<dbReference type="RefSeq" id="WP_073204512.1">
    <property type="nucleotide sequence ID" value="NZ_FRBD01000002.1"/>
</dbReference>
<dbReference type="AlphaFoldDB" id="A0A1M6RXG0"/>
<protein>
    <recommendedName>
        <fullName evidence="4">Lipoprotein</fullName>
    </recommendedName>
</protein>
<name>A0A1M6RXG0_XYLRU</name>
<dbReference type="OrthoDB" id="1122661at2"/>
<evidence type="ECO:0000256" key="1">
    <source>
        <dbReference type="SAM" id="SignalP"/>
    </source>
</evidence>
<feature type="chain" id="PRO_5009920728" description="Lipoprotein" evidence="1">
    <location>
        <begin position="26"/>
        <end position="287"/>
    </location>
</feature>
<dbReference type="InterPro" id="IPR025634">
    <property type="entry name" value="DUF4292"/>
</dbReference>
<gene>
    <name evidence="2" type="ORF">SAMN05216463_102164</name>
</gene>
<proteinExistence type="predicted"/>
<dbReference type="EMBL" id="FRBD01000002">
    <property type="protein sequence ID" value="SHK37130.1"/>
    <property type="molecule type" value="Genomic_DNA"/>
</dbReference>
<evidence type="ECO:0008006" key="4">
    <source>
        <dbReference type="Google" id="ProtNLM"/>
    </source>
</evidence>
<dbReference type="Proteomes" id="UP000184130">
    <property type="component" value="Unassembled WGS sequence"/>
</dbReference>